<proteinExistence type="predicted"/>
<gene>
    <name evidence="2" type="ORF">H0235_014389</name>
</gene>
<dbReference type="AlphaFoldDB" id="A0A834KHI7"/>
<evidence type="ECO:0000313" key="2">
    <source>
        <dbReference type="EMBL" id="KAF7406733.1"/>
    </source>
</evidence>
<evidence type="ECO:0000256" key="1">
    <source>
        <dbReference type="SAM" id="MobiDB-lite"/>
    </source>
</evidence>
<dbReference type="EMBL" id="JACSDY010000015">
    <property type="protein sequence ID" value="KAF7406733.1"/>
    <property type="molecule type" value="Genomic_DNA"/>
</dbReference>
<organism evidence="2 3">
    <name type="scientific">Vespula pensylvanica</name>
    <name type="common">Western yellow jacket</name>
    <name type="synonym">Wasp</name>
    <dbReference type="NCBI Taxonomy" id="30213"/>
    <lineage>
        <taxon>Eukaryota</taxon>
        <taxon>Metazoa</taxon>
        <taxon>Ecdysozoa</taxon>
        <taxon>Arthropoda</taxon>
        <taxon>Hexapoda</taxon>
        <taxon>Insecta</taxon>
        <taxon>Pterygota</taxon>
        <taxon>Neoptera</taxon>
        <taxon>Endopterygota</taxon>
        <taxon>Hymenoptera</taxon>
        <taxon>Apocrita</taxon>
        <taxon>Aculeata</taxon>
        <taxon>Vespoidea</taxon>
        <taxon>Vespidae</taxon>
        <taxon>Vespinae</taxon>
        <taxon>Vespula</taxon>
    </lineage>
</organism>
<accession>A0A834KHI7</accession>
<name>A0A834KHI7_VESPE</name>
<reference evidence="2" key="1">
    <citation type="journal article" date="2020" name="G3 (Bethesda)">
        <title>High-Quality Assemblies for Three Invasive Social Wasps from the &lt;i&gt;Vespula&lt;/i&gt; Genus.</title>
        <authorList>
            <person name="Harrop T.W.R."/>
            <person name="Guhlin J."/>
            <person name="McLaughlin G.M."/>
            <person name="Permina E."/>
            <person name="Stockwell P."/>
            <person name="Gilligan J."/>
            <person name="Le Lec M.F."/>
            <person name="Gruber M.A.M."/>
            <person name="Quinn O."/>
            <person name="Lovegrove M."/>
            <person name="Duncan E.J."/>
            <person name="Remnant E.J."/>
            <person name="Van Eeckhoven J."/>
            <person name="Graham B."/>
            <person name="Knapp R.A."/>
            <person name="Langford K.W."/>
            <person name="Kronenberg Z."/>
            <person name="Press M.O."/>
            <person name="Eacker S.M."/>
            <person name="Wilson-Rankin E.E."/>
            <person name="Purcell J."/>
            <person name="Lester P.J."/>
            <person name="Dearden P.K."/>
        </authorList>
    </citation>
    <scope>NUCLEOTIDE SEQUENCE</scope>
    <source>
        <strain evidence="2">Volc-1</strain>
    </source>
</reference>
<feature type="region of interest" description="Disordered" evidence="1">
    <location>
        <begin position="65"/>
        <end position="104"/>
    </location>
</feature>
<evidence type="ECO:0000313" key="3">
    <source>
        <dbReference type="Proteomes" id="UP000600918"/>
    </source>
</evidence>
<keyword evidence="3" id="KW-1185">Reference proteome</keyword>
<sequence length="122" mass="13832">MKESLCYFVTLTRDRERRYGRSRDTYVERLGNELENERTSERTHEWTYGRTDVWTTYGIRVTASSHVPSERDATTVSPGLMNTRPANIGKPIDRDNDGGGLLNASTSLRDVGLVPLSLRVGR</sequence>
<dbReference type="Proteomes" id="UP000600918">
    <property type="component" value="Unassembled WGS sequence"/>
</dbReference>
<comment type="caution">
    <text evidence="2">The sequence shown here is derived from an EMBL/GenBank/DDBJ whole genome shotgun (WGS) entry which is preliminary data.</text>
</comment>
<protein>
    <submittedName>
        <fullName evidence="2">Uncharacterized protein</fullName>
    </submittedName>
</protein>